<proteinExistence type="predicted"/>
<dbReference type="AlphaFoldDB" id="A0A0B7JL73"/>
<sequence>MAGLWGKIIPMGGTDNMLGKLFHLTASAPYSVLVEPGWLISYHPVEPTRQTPIHCLSACNASARSSVTARPLATKLRTCTGHLCFPRRRFIGSSQPPRLVVLTQYPNEDGLPSVPAIPSRLPTRWEPSSLVWLDDAASLQSARLCLRHPR</sequence>
<protein>
    <submittedName>
        <fullName evidence="1">Uncharacterized protein</fullName>
    </submittedName>
</protein>
<evidence type="ECO:0000313" key="1">
    <source>
        <dbReference type="EMBL" id="CEO44032.1"/>
    </source>
</evidence>
<reference evidence="1" key="1">
    <citation type="submission" date="2015-01" db="EMBL/GenBank/DDBJ databases">
        <authorList>
            <person name="Durling Mikael"/>
        </authorList>
    </citation>
    <scope>NUCLEOTIDE SEQUENCE</scope>
</reference>
<accession>A0A0B7JL73</accession>
<name>A0A0B7JL73_BIOOC</name>
<gene>
    <name evidence="1" type="ORF">BN869_000000087_1</name>
</gene>
<organism evidence="1">
    <name type="scientific">Bionectria ochroleuca</name>
    <name type="common">Gliocladium roseum</name>
    <dbReference type="NCBI Taxonomy" id="29856"/>
    <lineage>
        <taxon>Eukaryota</taxon>
        <taxon>Fungi</taxon>
        <taxon>Dikarya</taxon>
        <taxon>Ascomycota</taxon>
        <taxon>Pezizomycotina</taxon>
        <taxon>Sordariomycetes</taxon>
        <taxon>Hypocreomycetidae</taxon>
        <taxon>Hypocreales</taxon>
        <taxon>Bionectriaceae</taxon>
        <taxon>Clonostachys</taxon>
    </lineage>
</organism>
<dbReference type="EMBL" id="CDPU01000001">
    <property type="protein sequence ID" value="CEO44032.1"/>
    <property type="molecule type" value="Genomic_DNA"/>
</dbReference>